<dbReference type="Pfam" id="PF00515">
    <property type="entry name" value="TPR_1"/>
    <property type="match status" value="1"/>
</dbReference>
<feature type="region of interest" description="Disordered" evidence="3">
    <location>
        <begin position="1"/>
        <end position="23"/>
    </location>
</feature>
<feature type="region of interest" description="Disordered" evidence="3">
    <location>
        <begin position="36"/>
        <end position="197"/>
    </location>
</feature>
<dbReference type="InterPro" id="IPR019734">
    <property type="entry name" value="TPR_rpt"/>
</dbReference>
<feature type="compositionally biased region" description="Basic and acidic residues" evidence="3">
    <location>
        <begin position="182"/>
        <end position="197"/>
    </location>
</feature>
<dbReference type="Gene3D" id="1.25.40.10">
    <property type="entry name" value="Tetratricopeptide repeat domain"/>
    <property type="match status" value="1"/>
</dbReference>
<name>A0ABM1AAN6_APLCA</name>
<keyword evidence="2" id="KW-0175">Coiled coil</keyword>
<feature type="compositionally biased region" description="Polar residues" evidence="3">
    <location>
        <begin position="36"/>
        <end position="46"/>
    </location>
</feature>
<organism evidence="4 5">
    <name type="scientific">Aplysia californica</name>
    <name type="common">California sea hare</name>
    <dbReference type="NCBI Taxonomy" id="6500"/>
    <lineage>
        <taxon>Eukaryota</taxon>
        <taxon>Metazoa</taxon>
        <taxon>Spiralia</taxon>
        <taxon>Lophotrochozoa</taxon>
        <taxon>Mollusca</taxon>
        <taxon>Gastropoda</taxon>
        <taxon>Heterobranchia</taxon>
        <taxon>Euthyneura</taxon>
        <taxon>Tectipleura</taxon>
        <taxon>Aplysiida</taxon>
        <taxon>Aplysioidea</taxon>
        <taxon>Aplysiidae</taxon>
        <taxon>Aplysia</taxon>
    </lineage>
</organism>
<dbReference type="InterPro" id="IPR052769">
    <property type="entry name" value="TPR_domain_protein"/>
</dbReference>
<sequence length="365" mass="40602">MADNSEQNVGHGQETTLNEVPDQLDRLCSLKEADISENNSAVNGATTKEDCDADPTGLSETKPQDSLLGQKTVSPKKSDLETSPAKSDSKCTNESGVSTNSDEEFHSADEGSDSEEDSQPVPVCDDAHENNAGDFIPPNMDDDDDESEDGDEEKKEQSETEVTEELEARKRLEEALTAEEVEERKCNGQHLKEEGNNKFRNGEYDEAIESYTEALSICPLSFLKERSIMFSNRAACKMKKELYDSAIADSSSALELHPHYLKALLRRAELYEKTEKLDEALKDYQQVLELDPSQHAARASCVKLAEQIKDRNEKMKDEMMGKLKDLGNLVLRPFGLSVNNFQMQQDPNTGSYSVQFQQSPPNNGS</sequence>
<dbReference type="SUPFAM" id="SSF48452">
    <property type="entry name" value="TPR-like"/>
    <property type="match status" value="1"/>
</dbReference>
<dbReference type="PANTHER" id="PTHR46014:SF1">
    <property type="entry name" value="TETRATRICOPEPTIDE REPEAT PROTEIN 1"/>
    <property type="match status" value="1"/>
</dbReference>
<keyword evidence="4" id="KW-1185">Reference proteome</keyword>
<evidence type="ECO:0000256" key="3">
    <source>
        <dbReference type="SAM" id="MobiDB-lite"/>
    </source>
</evidence>
<reference evidence="5" key="1">
    <citation type="submission" date="2025-08" db="UniProtKB">
        <authorList>
            <consortium name="RefSeq"/>
        </authorList>
    </citation>
    <scope>IDENTIFICATION</scope>
</reference>
<evidence type="ECO:0000256" key="2">
    <source>
        <dbReference type="SAM" id="Coils"/>
    </source>
</evidence>
<accession>A0ABM1AAN6</accession>
<evidence type="ECO:0000313" key="4">
    <source>
        <dbReference type="Proteomes" id="UP000694888"/>
    </source>
</evidence>
<dbReference type="Pfam" id="PF13181">
    <property type="entry name" value="TPR_8"/>
    <property type="match status" value="1"/>
</dbReference>
<dbReference type="Proteomes" id="UP000694888">
    <property type="component" value="Unplaced"/>
</dbReference>
<dbReference type="PROSITE" id="PS50293">
    <property type="entry name" value="TPR_REGION"/>
    <property type="match status" value="1"/>
</dbReference>
<protein>
    <submittedName>
        <fullName evidence="5">Tetratricopeptide repeat protein 1</fullName>
    </submittedName>
</protein>
<feature type="compositionally biased region" description="Acidic residues" evidence="3">
    <location>
        <begin position="140"/>
        <end position="151"/>
    </location>
</feature>
<keyword evidence="1" id="KW-0802">TPR repeat</keyword>
<feature type="compositionally biased region" description="Polar residues" evidence="3">
    <location>
        <begin position="1"/>
        <end position="18"/>
    </location>
</feature>
<evidence type="ECO:0000313" key="5">
    <source>
        <dbReference type="RefSeq" id="XP_012944074.1"/>
    </source>
</evidence>
<feature type="coiled-coil region" evidence="2">
    <location>
        <begin position="267"/>
        <end position="325"/>
    </location>
</feature>
<proteinExistence type="predicted"/>
<feature type="repeat" description="TPR" evidence="1">
    <location>
        <begin position="188"/>
        <end position="221"/>
    </location>
</feature>
<evidence type="ECO:0000256" key="1">
    <source>
        <dbReference type="PROSITE-ProRule" id="PRU00339"/>
    </source>
</evidence>
<gene>
    <name evidence="5" type="primary">LOC101854538</name>
</gene>
<dbReference type="GeneID" id="101854538"/>
<feature type="compositionally biased region" description="Polar residues" evidence="3">
    <location>
        <begin position="84"/>
        <end position="100"/>
    </location>
</feature>
<feature type="repeat" description="TPR" evidence="1">
    <location>
        <begin position="261"/>
        <end position="294"/>
    </location>
</feature>
<dbReference type="SMART" id="SM00028">
    <property type="entry name" value="TPR"/>
    <property type="match status" value="3"/>
</dbReference>
<dbReference type="PANTHER" id="PTHR46014">
    <property type="entry name" value="TETRATRICOPEPTIDE REPEAT PROTEIN 1"/>
    <property type="match status" value="1"/>
</dbReference>
<dbReference type="PROSITE" id="PS50005">
    <property type="entry name" value="TPR"/>
    <property type="match status" value="2"/>
</dbReference>
<dbReference type="InterPro" id="IPR011990">
    <property type="entry name" value="TPR-like_helical_dom_sf"/>
</dbReference>
<dbReference type="RefSeq" id="XP_012944074.1">
    <property type="nucleotide sequence ID" value="XM_013088620.2"/>
</dbReference>